<evidence type="ECO:0000256" key="7">
    <source>
        <dbReference type="HAMAP-Rule" id="MF_00258"/>
    </source>
</evidence>
<feature type="binding site" evidence="7">
    <location>
        <begin position="197"/>
        <end position="198"/>
    </location>
    <ligand>
        <name>substrate</name>
    </ligand>
</feature>
<evidence type="ECO:0000256" key="1">
    <source>
        <dbReference type="ARBA" id="ARBA00001602"/>
    </source>
</evidence>
<comment type="pathway">
    <text evidence="7">Cell wall biogenesis; peptidoglycan biosynthesis.</text>
</comment>
<feature type="active site" description="Proton donor/acceptor" evidence="7">
    <location>
        <position position="196"/>
    </location>
</feature>
<comment type="caution">
    <text evidence="8">The sequence shown here is derived from an EMBL/GenBank/DDBJ whole genome shotgun (WGS) entry which is preliminary data.</text>
</comment>
<sequence length="271" mass="30204">MSAPLSARTERPVLVFDSGIGGLTVLREARVLMPDRRFVYIADDAGFPYGGWEEDRLRARIVDLFGQFIETYDPEIAVIACNTASTLVLEDLRNAYPSVPFVGTVPAIKPAAERTSSGLVSVLATPGTVKRAYTRDLIQSFARQCHVRLVGADQLAALAEAHIRGERIDEALVMEQIAPCFIEQDGRRTDIVVLACTHYPFLVNVFRRLAPWPVDWLDPAEAIARRTVSLLSPKKWAEDQLPHHDDLAVVTSNKPDYAIRRLMHGFGLHFN</sequence>
<dbReference type="InterPro" id="IPR033134">
    <property type="entry name" value="Asp/Glu_racemase_AS_2"/>
</dbReference>
<evidence type="ECO:0000256" key="4">
    <source>
        <dbReference type="ARBA" id="ARBA00022984"/>
    </source>
</evidence>
<organism evidence="8 9">
    <name type="scientific">Daeguia caeni</name>
    <dbReference type="NCBI Taxonomy" id="439612"/>
    <lineage>
        <taxon>Bacteria</taxon>
        <taxon>Pseudomonadati</taxon>
        <taxon>Pseudomonadota</taxon>
        <taxon>Alphaproteobacteria</taxon>
        <taxon>Hyphomicrobiales</taxon>
        <taxon>Brucellaceae</taxon>
        <taxon>Daeguia</taxon>
    </lineage>
</organism>
<evidence type="ECO:0000256" key="2">
    <source>
        <dbReference type="ARBA" id="ARBA00013090"/>
    </source>
</evidence>
<dbReference type="SUPFAM" id="SSF53681">
    <property type="entry name" value="Aspartate/glutamate racemase"/>
    <property type="match status" value="2"/>
</dbReference>
<comment type="function">
    <text evidence="7">Provides the (R)-glutamate required for cell wall biosynthesis.</text>
</comment>
<proteinExistence type="inferred from homology"/>
<keyword evidence="9" id="KW-1185">Reference proteome</keyword>
<dbReference type="GO" id="GO:0008881">
    <property type="term" value="F:glutamate racemase activity"/>
    <property type="evidence" value="ECO:0007669"/>
    <property type="project" value="UniProtKB-EC"/>
</dbReference>
<dbReference type="Proteomes" id="UP001596042">
    <property type="component" value="Unassembled WGS sequence"/>
</dbReference>
<keyword evidence="3 7" id="KW-0133">Cell shape</keyword>
<feature type="binding site" evidence="7">
    <location>
        <begin position="17"/>
        <end position="18"/>
    </location>
    <ligand>
        <name>substrate</name>
    </ligand>
</feature>
<dbReference type="PANTHER" id="PTHR21198">
    <property type="entry name" value="GLUTAMATE RACEMASE"/>
    <property type="match status" value="1"/>
</dbReference>
<dbReference type="Pfam" id="PF01177">
    <property type="entry name" value="Asp_Glu_race"/>
    <property type="match status" value="1"/>
</dbReference>
<comment type="catalytic activity">
    <reaction evidence="1 7">
        <text>L-glutamate = D-glutamate</text>
        <dbReference type="Rhea" id="RHEA:12813"/>
        <dbReference type="ChEBI" id="CHEBI:29985"/>
        <dbReference type="ChEBI" id="CHEBI:29986"/>
        <dbReference type="EC" id="5.1.1.3"/>
    </reaction>
</comment>
<dbReference type="NCBIfam" id="TIGR00067">
    <property type="entry name" value="glut_race"/>
    <property type="match status" value="1"/>
</dbReference>
<feature type="binding site" evidence="7">
    <location>
        <begin position="49"/>
        <end position="50"/>
    </location>
    <ligand>
        <name>substrate</name>
    </ligand>
</feature>
<dbReference type="EC" id="5.1.1.3" evidence="2 7"/>
<dbReference type="InterPro" id="IPR015942">
    <property type="entry name" value="Asp/Glu/hydantoin_racemase"/>
</dbReference>
<keyword evidence="5 7" id="KW-0413">Isomerase</keyword>
<evidence type="ECO:0000256" key="5">
    <source>
        <dbReference type="ARBA" id="ARBA00023235"/>
    </source>
</evidence>
<evidence type="ECO:0000313" key="9">
    <source>
        <dbReference type="Proteomes" id="UP001596042"/>
    </source>
</evidence>
<protein>
    <recommendedName>
        <fullName evidence="2 7">Glutamate racemase</fullName>
        <ecNumber evidence="2 7">5.1.1.3</ecNumber>
    </recommendedName>
</protein>
<dbReference type="InterPro" id="IPR004391">
    <property type="entry name" value="Glu_race"/>
</dbReference>
<feature type="active site" description="Proton donor/acceptor" evidence="7">
    <location>
        <position position="81"/>
    </location>
</feature>
<feature type="binding site" evidence="7">
    <location>
        <begin position="82"/>
        <end position="83"/>
    </location>
    <ligand>
        <name>substrate</name>
    </ligand>
</feature>
<dbReference type="PROSITE" id="PS00924">
    <property type="entry name" value="ASP_GLU_RACEMASE_2"/>
    <property type="match status" value="1"/>
</dbReference>
<dbReference type="Gene3D" id="3.40.50.1860">
    <property type="match status" value="2"/>
</dbReference>
<accession>A0ABV9H623</accession>
<dbReference type="PANTHER" id="PTHR21198:SF2">
    <property type="entry name" value="GLUTAMATE RACEMASE"/>
    <property type="match status" value="1"/>
</dbReference>
<reference evidence="9" key="1">
    <citation type="journal article" date="2019" name="Int. J. Syst. Evol. Microbiol.">
        <title>The Global Catalogue of Microorganisms (GCM) 10K type strain sequencing project: providing services to taxonomists for standard genome sequencing and annotation.</title>
        <authorList>
            <consortium name="The Broad Institute Genomics Platform"/>
            <consortium name="The Broad Institute Genome Sequencing Center for Infectious Disease"/>
            <person name="Wu L."/>
            <person name="Ma J."/>
        </authorList>
    </citation>
    <scope>NUCLEOTIDE SEQUENCE [LARGE SCALE GENOMIC DNA]</scope>
    <source>
        <strain evidence="9">CGMCC 1.15731</strain>
    </source>
</reference>
<keyword evidence="6 7" id="KW-0961">Cell wall biogenesis/degradation</keyword>
<evidence type="ECO:0000256" key="3">
    <source>
        <dbReference type="ARBA" id="ARBA00022960"/>
    </source>
</evidence>
<dbReference type="HAMAP" id="MF_00258">
    <property type="entry name" value="Glu_racemase"/>
    <property type="match status" value="1"/>
</dbReference>
<dbReference type="RefSeq" id="WP_374830358.1">
    <property type="nucleotide sequence ID" value="NZ_JBHEEZ010000004.1"/>
</dbReference>
<dbReference type="EMBL" id="JBHSEL010000049">
    <property type="protein sequence ID" value="MFC4624945.1"/>
    <property type="molecule type" value="Genomic_DNA"/>
</dbReference>
<gene>
    <name evidence="7 8" type="primary">murI</name>
    <name evidence="8" type="ORF">ACFO1V_06865</name>
</gene>
<dbReference type="InterPro" id="IPR001920">
    <property type="entry name" value="Asp/Glu_race"/>
</dbReference>
<evidence type="ECO:0000313" key="8">
    <source>
        <dbReference type="EMBL" id="MFC4624945.1"/>
    </source>
</evidence>
<comment type="similarity">
    <text evidence="7">Belongs to the aspartate/glutamate racemases family.</text>
</comment>
<dbReference type="PROSITE" id="PS00923">
    <property type="entry name" value="ASP_GLU_RACEMASE_1"/>
    <property type="match status" value="1"/>
</dbReference>
<name>A0ABV9H623_9HYPH</name>
<dbReference type="InterPro" id="IPR018187">
    <property type="entry name" value="Asp/Glu_racemase_AS_1"/>
</dbReference>
<evidence type="ECO:0000256" key="6">
    <source>
        <dbReference type="ARBA" id="ARBA00023316"/>
    </source>
</evidence>
<keyword evidence="4 7" id="KW-0573">Peptidoglycan synthesis</keyword>